<feature type="transmembrane region" description="Helical" evidence="2">
    <location>
        <begin position="110"/>
        <end position="129"/>
    </location>
</feature>
<protein>
    <submittedName>
        <fullName evidence="4">Transglutaminase domain-containing protein</fullName>
    </submittedName>
</protein>
<dbReference type="Gene3D" id="3.10.620.30">
    <property type="match status" value="1"/>
</dbReference>
<gene>
    <name evidence="4" type="ORF">H8707_14775</name>
</gene>
<feature type="region of interest" description="Disordered" evidence="1">
    <location>
        <begin position="564"/>
        <end position="588"/>
    </location>
</feature>
<dbReference type="InterPro" id="IPR052901">
    <property type="entry name" value="Bact_TGase-like"/>
</dbReference>
<dbReference type="AlphaFoldDB" id="A0A926EZX5"/>
<keyword evidence="5" id="KW-1185">Reference proteome</keyword>
<keyword evidence="2" id="KW-0472">Membrane</keyword>
<dbReference type="SUPFAM" id="SSF54001">
    <property type="entry name" value="Cysteine proteinases"/>
    <property type="match status" value="1"/>
</dbReference>
<dbReference type="PANTHER" id="PTHR42736">
    <property type="entry name" value="PROTEIN-GLUTAMINE GAMMA-GLUTAMYLTRANSFERASE"/>
    <property type="match status" value="1"/>
</dbReference>
<dbReference type="SMART" id="SM00460">
    <property type="entry name" value="TGc"/>
    <property type="match status" value="1"/>
</dbReference>
<evidence type="ECO:0000313" key="5">
    <source>
        <dbReference type="Proteomes" id="UP000601171"/>
    </source>
</evidence>
<feature type="transmembrane region" description="Helical" evidence="2">
    <location>
        <begin position="194"/>
        <end position="216"/>
    </location>
</feature>
<evidence type="ECO:0000256" key="2">
    <source>
        <dbReference type="SAM" id="Phobius"/>
    </source>
</evidence>
<dbReference type="InterPro" id="IPR002931">
    <property type="entry name" value="Transglutaminase-like"/>
</dbReference>
<feature type="transmembrane region" description="Helical" evidence="2">
    <location>
        <begin position="620"/>
        <end position="643"/>
    </location>
</feature>
<dbReference type="RefSeq" id="WP_262430944.1">
    <property type="nucleotide sequence ID" value="NZ_JACRTG010000034.1"/>
</dbReference>
<keyword evidence="2" id="KW-1133">Transmembrane helix</keyword>
<proteinExistence type="predicted"/>
<accession>A0A926EZX5</accession>
<dbReference type="InterPro" id="IPR038765">
    <property type="entry name" value="Papain-like_cys_pep_sf"/>
</dbReference>
<dbReference type="EMBL" id="JACRTG010000034">
    <property type="protein sequence ID" value="MBC8589477.1"/>
    <property type="molecule type" value="Genomic_DNA"/>
</dbReference>
<comment type="caution">
    <text evidence="4">The sequence shown here is derived from an EMBL/GenBank/DDBJ whole genome shotgun (WGS) entry which is preliminary data.</text>
</comment>
<feature type="transmembrane region" description="Helical" evidence="2">
    <location>
        <begin position="59"/>
        <end position="80"/>
    </location>
</feature>
<keyword evidence="2" id="KW-0812">Transmembrane</keyword>
<name>A0A926EZX5_9FIRM</name>
<reference evidence="4" key="1">
    <citation type="submission" date="2020-08" db="EMBL/GenBank/DDBJ databases">
        <title>Genome public.</title>
        <authorList>
            <person name="Liu C."/>
            <person name="Sun Q."/>
        </authorList>
    </citation>
    <scope>NUCLEOTIDE SEQUENCE</scope>
    <source>
        <strain evidence="4">BX21</strain>
    </source>
</reference>
<feature type="compositionally biased region" description="Basic and acidic residues" evidence="1">
    <location>
        <begin position="579"/>
        <end position="588"/>
    </location>
</feature>
<feature type="transmembrane region" description="Helical" evidence="2">
    <location>
        <begin position="134"/>
        <end position="150"/>
    </location>
</feature>
<dbReference type="Pfam" id="PF01841">
    <property type="entry name" value="Transglut_core"/>
    <property type="match status" value="1"/>
</dbReference>
<evidence type="ECO:0000256" key="1">
    <source>
        <dbReference type="SAM" id="MobiDB-lite"/>
    </source>
</evidence>
<dbReference type="Proteomes" id="UP000601171">
    <property type="component" value="Unassembled WGS sequence"/>
</dbReference>
<feature type="transmembrane region" description="Helical" evidence="2">
    <location>
        <begin position="34"/>
        <end position="52"/>
    </location>
</feature>
<dbReference type="PANTHER" id="PTHR42736:SF1">
    <property type="entry name" value="PROTEIN-GLUTAMINE GAMMA-GLUTAMYLTRANSFERASE"/>
    <property type="match status" value="1"/>
</dbReference>
<evidence type="ECO:0000313" key="4">
    <source>
        <dbReference type="EMBL" id="MBC8589477.1"/>
    </source>
</evidence>
<feature type="transmembrane region" description="Helical" evidence="2">
    <location>
        <begin position="156"/>
        <end position="173"/>
    </location>
</feature>
<sequence length="756" mass="88965">MDKSLGFIKNLLYIVFVFSLTFLFGLVIKLEINMPLQLIIVSFVSLIVKFFILNPIILYGLLIISFIAVLAINHYIMPIISPFLERLYFLFSNIIKNFQGKEKIVPENIFIFWGLILIILSLYTAYILFRDKSIYFLLPVYMGFYLYYWYSYYDQALWMLIIFAACFLILFGLTKYSKQKEKVHESKSINIERLYSPWVTTTVNYSILIVILALLLPKSNDYIRWNWLQNKVYAYFPFVENLRSYGVYRRESGEATLFDFESTGFQTESSKLGGPVALSNKKIMTIRGEDVKYLRGNIKHTYTGHSWETQKMEYKDYDLAEDFSNISSEDKKLYYTSTDIKITNHNFASTTLFSPLVPELINFNESSSVKVNYDYSLIFAKGVYDNEVYFIRALKPLPYGKLTHMGIDNKKSYIPYPAKYLQLPDDKITNRTRSIVYDLTHDKENDFEKAKAIEDYLRNNFKYNLNVETVPENYDFVDYFLFEEKEGYCTYFASSMAVMLRLAHIPSRYIEGYLVQDKIENGVYAVRQDDAHAWVEAFIEPVGWMTFEATPEYPIESRMEDFKPIESSSNSQSDETIDDNNRRRNLEDKRENNIQLDIGIGDIDTKIDTNDNAKKLFNTILIIAIAIILSIIPIKFIVGFIIYRYGEYKARKLNNNARIVYLYNQIVNLIALLGFPQKSGETHYEYAKRVIYKFYDYEKIDIKKITDIFVKSKYSTVISSNEEVAELLEYRTILEKRAKHYLGRRKYYFKKYVNRG</sequence>
<feature type="transmembrane region" description="Helical" evidence="2">
    <location>
        <begin position="7"/>
        <end position="28"/>
    </location>
</feature>
<feature type="domain" description="Transglutaminase-like" evidence="3">
    <location>
        <begin position="481"/>
        <end position="551"/>
    </location>
</feature>
<organism evidence="4 5">
    <name type="scientific">Paratissierella segnis</name>
    <dbReference type="NCBI Taxonomy" id="2763679"/>
    <lineage>
        <taxon>Bacteria</taxon>
        <taxon>Bacillati</taxon>
        <taxon>Bacillota</taxon>
        <taxon>Tissierellia</taxon>
        <taxon>Tissierellales</taxon>
        <taxon>Tissierellaceae</taxon>
        <taxon>Paratissierella</taxon>
    </lineage>
</organism>
<evidence type="ECO:0000259" key="3">
    <source>
        <dbReference type="SMART" id="SM00460"/>
    </source>
</evidence>